<organism evidence="3 4">
    <name type="scientific">Candidatus Thalassospirochaeta sargassi</name>
    <dbReference type="NCBI Taxonomy" id="3119039"/>
    <lineage>
        <taxon>Bacteria</taxon>
        <taxon>Pseudomonadati</taxon>
        <taxon>Spirochaetota</taxon>
        <taxon>Spirochaetia</taxon>
        <taxon>Spirochaetales</taxon>
        <taxon>Spirochaetaceae</taxon>
        <taxon>Candidatus Thalassospirochaeta</taxon>
    </lineage>
</organism>
<dbReference type="GO" id="GO:0010181">
    <property type="term" value="F:FMN binding"/>
    <property type="evidence" value="ECO:0007669"/>
    <property type="project" value="InterPro"/>
</dbReference>
<comment type="caution">
    <text evidence="3">The sequence shown here is derived from an EMBL/GenBank/DDBJ whole genome shotgun (WGS) entry which is preliminary data.</text>
</comment>
<gene>
    <name evidence="3" type="ORF">PQJ61_04685</name>
</gene>
<reference evidence="3 4" key="1">
    <citation type="submission" date="2022-12" db="EMBL/GenBank/DDBJ databases">
        <title>Metagenome assembled genome from gulf of manar.</title>
        <authorList>
            <person name="Kohli P."/>
            <person name="Pk S."/>
            <person name="Venkata Ramana C."/>
            <person name="Sasikala C."/>
        </authorList>
    </citation>
    <scope>NUCLEOTIDE SEQUENCE [LARGE SCALE GENOMIC DNA]</scope>
    <source>
        <strain evidence="3">JB008</strain>
    </source>
</reference>
<sequence>MFESSYGIERMAMERGPLLREEVRQCKAIKNNKSTLFILISVCIVLIAGCTITPLISGSFDPREMRGGVYEGFYEGGLNSARVEVSVGSQEIKSINIIEHDALLGVMAEAVIIKKILEQQTLNVDAVSGATNSSNVIINAVKVALDKACREE</sequence>
<accession>A0AAJ1ID90</accession>
<keyword evidence="1" id="KW-0472">Membrane</keyword>
<feature type="domain" description="FMN-binding" evidence="2">
    <location>
        <begin position="77"/>
        <end position="148"/>
    </location>
</feature>
<dbReference type="Pfam" id="PF04205">
    <property type="entry name" value="FMN_bind"/>
    <property type="match status" value="1"/>
</dbReference>
<keyword evidence="1" id="KW-0812">Transmembrane</keyword>
<dbReference type="EMBL" id="JAQQAL010000011">
    <property type="protein sequence ID" value="MDC7226044.1"/>
    <property type="molecule type" value="Genomic_DNA"/>
</dbReference>
<keyword evidence="1" id="KW-1133">Transmembrane helix</keyword>
<evidence type="ECO:0000313" key="4">
    <source>
        <dbReference type="Proteomes" id="UP001221217"/>
    </source>
</evidence>
<feature type="transmembrane region" description="Helical" evidence="1">
    <location>
        <begin position="36"/>
        <end position="56"/>
    </location>
</feature>
<evidence type="ECO:0000313" key="3">
    <source>
        <dbReference type="EMBL" id="MDC7226044.1"/>
    </source>
</evidence>
<protein>
    <submittedName>
        <fullName evidence="3">FMN-binding protein</fullName>
    </submittedName>
</protein>
<name>A0AAJ1ID90_9SPIO</name>
<dbReference type="InterPro" id="IPR007329">
    <property type="entry name" value="FMN-bd"/>
</dbReference>
<dbReference type="AlphaFoldDB" id="A0AAJ1ID90"/>
<dbReference type="Proteomes" id="UP001221217">
    <property type="component" value="Unassembled WGS sequence"/>
</dbReference>
<evidence type="ECO:0000256" key="1">
    <source>
        <dbReference type="SAM" id="Phobius"/>
    </source>
</evidence>
<dbReference type="SMART" id="SM00900">
    <property type="entry name" value="FMN_bind"/>
    <property type="match status" value="1"/>
</dbReference>
<dbReference type="GO" id="GO:0016020">
    <property type="term" value="C:membrane"/>
    <property type="evidence" value="ECO:0007669"/>
    <property type="project" value="InterPro"/>
</dbReference>
<evidence type="ECO:0000259" key="2">
    <source>
        <dbReference type="SMART" id="SM00900"/>
    </source>
</evidence>
<proteinExistence type="predicted"/>
<dbReference type="Gene3D" id="3.90.1010.20">
    <property type="match status" value="1"/>
</dbReference>